<keyword evidence="4" id="KW-1185">Reference proteome</keyword>
<comment type="caution">
    <text evidence="3">The sequence shown here is derived from an EMBL/GenBank/DDBJ whole genome shotgun (WGS) entry which is preliminary data.</text>
</comment>
<evidence type="ECO:0000256" key="1">
    <source>
        <dbReference type="PROSITE-ProRule" id="PRU00023"/>
    </source>
</evidence>
<feature type="non-terminal residue" evidence="3">
    <location>
        <position position="620"/>
    </location>
</feature>
<sequence length="620" mass="66139">MWNQLECNSDSAAESEREDVEKDLCARLNGSLEELPTVLRFTDKEKAGESNKKYALVCATVDAVARNALPGVRGDRYQEVDVGSAVDVLLIAAQNCTRSSLLGARLLGVQRCALRLLLSAALLDGGADPEVCRDEGLTPVRLATEYGQVEALRVLRRAGARMGGTSWRSGQAMGPSSGAATSGTTSSSTRCPLVGPSCDLGPLPSFMDNFDAPLGPDRGGSPPESISYLALPQAGAVLDSGVIAAKVQMGALEGHNMALKPSSCVRIAAVNLASGVTVDNAQTRGVVLGEYLRDMRVDIGLCSESGAPQEPQILAFRSGLRSVGFDVVGAPAKAKGAGTMVVFPMGNEAVDVKHIEGAGGVRGTFVTLLGNWEKRSLEDGCPGKGTRSLRVGAVYGFTGGTALWSSPAERDREKELIDAVTSEVQRAEMDGHLLVWRRFLELAEEALRSAKDLAVFEKEVAEAVRISSDKRRSLASWTSWCESLGKLRQSGERSNAVRQAIETIAIAATKQPKTATEMKDAAVQMYEDIYAKHPNQRLPSFVVPFVDGAGTRNVRIEEERIDHLLAEAQAGERELLRLLRIGGPAAGEGANAAETVRAEVRAFLNGLSHLLLEDEELDNE</sequence>
<evidence type="ECO:0000256" key="2">
    <source>
        <dbReference type="SAM" id="MobiDB-lite"/>
    </source>
</evidence>
<dbReference type="PROSITE" id="PS50088">
    <property type="entry name" value="ANK_REPEAT"/>
    <property type="match status" value="1"/>
</dbReference>
<feature type="repeat" description="ANK" evidence="1">
    <location>
        <begin position="135"/>
        <end position="162"/>
    </location>
</feature>
<dbReference type="Gene3D" id="1.25.40.20">
    <property type="entry name" value="Ankyrin repeat-containing domain"/>
    <property type="match status" value="1"/>
</dbReference>
<reference evidence="3 4" key="1">
    <citation type="journal article" date="2015" name="Genome Biol. Evol.">
        <title>Comparative Genomics of a Bacterivorous Green Alga Reveals Evolutionary Causalities and Consequences of Phago-Mixotrophic Mode of Nutrition.</title>
        <authorList>
            <person name="Burns J.A."/>
            <person name="Paasch A."/>
            <person name="Narechania A."/>
            <person name="Kim E."/>
        </authorList>
    </citation>
    <scope>NUCLEOTIDE SEQUENCE [LARGE SCALE GENOMIC DNA]</scope>
    <source>
        <strain evidence="3 4">PLY_AMNH</strain>
    </source>
</reference>
<dbReference type="InterPro" id="IPR002110">
    <property type="entry name" value="Ankyrin_rpt"/>
</dbReference>
<evidence type="ECO:0000313" key="4">
    <source>
        <dbReference type="Proteomes" id="UP001190700"/>
    </source>
</evidence>
<dbReference type="SUPFAM" id="SSF48403">
    <property type="entry name" value="Ankyrin repeat"/>
    <property type="match status" value="1"/>
</dbReference>
<proteinExistence type="predicted"/>
<name>A0AAE0FSH1_9CHLO</name>
<accession>A0AAE0FSH1</accession>
<dbReference type="AlphaFoldDB" id="A0AAE0FSH1"/>
<feature type="compositionally biased region" description="Low complexity" evidence="2">
    <location>
        <begin position="176"/>
        <end position="189"/>
    </location>
</feature>
<keyword evidence="1" id="KW-0040">ANK repeat</keyword>
<gene>
    <name evidence="3" type="ORF">CYMTET_26345</name>
</gene>
<dbReference type="Proteomes" id="UP001190700">
    <property type="component" value="Unassembled WGS sequence"/>
</dbReference>
<dbReference type="InterPro" id="IPR036770">
    <property type="entry name" value="Ankyrin_rpt-contain_sf"/>
</dbReference>
<dbReference type="PROSITE" id="PS50297">
    <property type="entry name" value="ANK_REP_REGION"/>
    <property type="match status" value="1"/>
</dbReference>
<organism evidence="3 4">
    <name type="scientific">Cymbomonas tetramitiformis</name>
    <dbReference type="NCBI Taxonomy" id="36881"/>
    <lineage>
        <taxon>Eukaryota</taxon>
        <taxon>Viridiplantae</taxon>
        <taxon>Chlorophyta</taxon>
        <taxon>Pyramimonadophyceae</taxon>
        <taxon>Pyramimonadales</taxon>
        <taxon>Pyramimonadaceae</taxon>
        <taxon>Cymbomonas</taxon>
    </lineage>
</organism>
<protein>
    <submittedName>
        <fullName evidence="3">Uncharacterized protein</fullName>
    </submittedName>
</protein>
<dbReference type="EMBL" id="LGRX02014248">
    <property type="protein sequence ID" value="KAK3264943.1"/>
    <property type="molecule type" value="Genomic_DNA"/>
</dbReference>
<evidence type="ECO:0000313" key="3">
    <source>
        <dbReference type="EMBL" id="KAK3264943.1"/>
    </source>
</evidence>
<feature type="region of interest" description="Disordered" evidence="2">
    <location>
        <begin position="164"/>
        <end position="190"/>
    </location>
</feature>